<proteinExistence type="predicted"/>
<reference evidence="1" key="2">
    <citation type="journal article" date="2015" name="Data Brief">
        <title>Shoot transcriptome of the giant reed, Arundo donax.</title>
        <authorList>
            <person name="Barrero R.A."/>
            <person name="Guerrero F.D."/>
            <person name="Moolhuijzen P."/>
            <person name="Goolsby J.A."/>
            <person name="Tidwell J."/>
            <person name="Bellgard S.E."/>
            <person name="Bellgard M.I."/>
        </authorList>
    </citation>
    <scope>NUCLEOTIDE SEQUENCE</scope>
    <source>
        <tissue evidence="1">Shoot tissue taken approximately 20 cm above the soil surface</tissue>
    </source>
</reference>
<organism evidence="1">
    <name type="scientific">Arundo donax</name>
    <name type="common">Giant reed</name>
    <name type="synonym">Donax arundinaceus</name>
    <dbReference type="NCBI Taxonomy" id="35708"/>
    <lineage>
        <taxon>Eukaryota</taxon>
        <taxon>Viridiplantae</taxon>
        <taxon>Streptophyta</taxon>
        <taxon>Embryophyta</taxon>
        <taxon>Tracheophyta</taxon>
        <taxon>Spermatophyta</taxon>
        <taxon>Magnoliopsida</taxon>
        <taxon>Liliopsida</taxon>
        <taxon>Poales</taxon>
        <taxon>Poaceae</taxon>
        <taxon>PACMAD clade</taxon>
        <taxon>Arundinoideae</taxon>
        <taxon>Arundineae</taxon>
        <taxon>Arundo</taxon>
    </lineage>
</organism>
<evidence type="ECO:0000313" key="1">
    <source>
        <dbReference type="EMBL" id="JAD24339.1"/>
    </source>
</evidence>
<reference evidence="1" key="1">
    <citation type="submission" date="2014-09" db="EMBL/GenBank/DDBJ databases">
        <authorList>
            <person name="Magalhaes I.L.F."/>
            <person name="Oliveira U."/>
            <person name="Santos F.R."/>
            <person name="Vidigal T.H.D.A."/>
            <person name="Brescovit A.D."/>
            <person name="Santos A.J."/>
        </authorList>
    </citation>
    <scope>NUCLEOTIDE SEQUENCE</scope>
    <source>
        <tissue evidence="1">Shoot tissue taken approximately 20 cm above the soil surface</tissue>
    </source>
</reference>
<sequence>MELVNDNCYTALLSTVSTAALATSA</sequence>
<accession>A0A0A8YE24</accession>
<dbReference type="EMBL" id="GBRH01273556">
    <property type="protein sequence ID" value="JAD24339.1"/>
    <property type="molecule type" value="Transcribed_RNA"/>
</dbReference>
<dbReference type="AlphaFoldDB" id="A0A0A8YE24"/>
<protein>
    <submittedName>
        <fullName evidence="1">Uncharacterized protein</fullName>
    </submittedName>
</protein>
<name>A0A0A8YE24_ARUDO</name>